<dbReference type="CDD" id="cd01171">
    <property type="entry name" value="YXKO-related"/>
    <property type="match status" value="1"/>
</dbReference>
<keyword evidence="6 17" id="KW-0547">Nucleotide-binding</keyword>
<keyword evidence="11 18" id="KW-0413">Isomerase</keyword>
<sequence>MNDIACRLYSAAQVRELDRRAIERHGIPGYTLMQRAGVACWAEIRRRWPAARKLAVVCGGGNNGGDGYVIARLARGAGLSVTLYAIGPAATAGDAVKARADWLSGGGAEALLLPGGLDGAEVVVDALFGIGLSRPLQGAAAAAVDAMRSARAAGAGVLAVDIPSGLDADNGRLWGAAVLADVTVSFIGRKLGLETGEGPACSGERVFDRLDLPPEAYEGIVPMATLLAQEQLAHWLPRRARGAHKGSHGHVLVVGGDAGMAGAALMAGRAALRSGAGLVTLATRAAHAAALTTAQPELMCHGIEEPALLRRLMERADVVAIGPGLGQDEWGLGLLAEVLDSSLPLVVDADALNLLAREPIRRDNWVLTPHPGEAARLLRCSTAEVQRERPVAAQALPARYGGVAVLKGAGSLVAGQRLRLCDRGNPGMAVGGMGDVLTGIIAALISQGLPLEEAAGAGVLLHALAGDLAAAGGERGLLPGDLIGQLRRVVNPVVA</sequence>
<evidence type="ECO:0000256" key="17">
    <source>
        <dbReference type="HAMAP-Rule" id="MF_01965"/>
    </source>
</evidence>
<evidence type="ECO:0000256" key="19">
    <source>
        <dbReference type="PIRNR" id="PIRNR017184"/>
    </source>
</evidence>
<evidence type="ECO:0000256" key="2">
    <source>
        <dbReference type="ARBA" id="ARBA00000909"/>
    </source>
</evidence>
<keyword evidence="23" id="KW-1185">Reference proteome</keyword>
<dbReference type="PROSITE" id="PS51385">
    <property type="entry name" value="YJEF_N"/>
    <property type="match status" value="1"/>
</dbReference>
<evidence type="ECO:0000256" key="15">
    <source>
        <dbReference type="ARBA" id="ARBA00048238"/>
    </source>
</evidence>
<evidence type="ECO:0000259" key="20">
    <source>
        <dbReference type="PROSITE" id="PS51383"/>
    </source>
</evidence>
<keyword evidence="13" id="KW-0511">Multifunctional enzyme</keyword>
<dbReference type="EC" id="4.2.1.136" evidence="19"/>
<comment type="catalytic activity">
    <reaction evidence="16 17 19">
        <text>(6S)-NADPHX + ADP = AMP + phosphate + NADPH + H(+)</text>
        <dbReference type="Rhea" id="RHEA:32235"/>
        <dbReference type="ChEBI" id="CHEBI:15378"/>
        <dbReference type="ChEBI" id="CHEBI:43474"/>
        <dbReference type="ChEBI" id="CHEBI:57783"/>
        <dbReference type="ChEBI" id="CHEBI:64076"/>
        <dbReference type="ChEBI" id="CHEBI:456215"/>
        <dbReference type="ChEBI" id="CHEBI:456216"/>
        <dbReference type="EC" id="4.2.1.136"/>
    </reaction>
</comment>
<dbReference type="InterPro" id="IPR036652">
    <property type="entry name" value="YjeF_N_dom_sf"/>
</dbReference>
<comment type="function">
    <text evidence="18">Catalyzes the epimerization of the S- and R-forms of NAD(P)HX, a damaged form of NAD(P)H that is a result of enzymatic or heat-dependent hydration. This is a prerequisite for the S-specific NAD(P)H-hydrate dehydratase to allow the repair of both epimers of NAD(P)HX.</text>
</comment>
<feature type="binding site" evidence="17">
    <location>
        <position position="324"/>
    </location>
    <ligand>
        <name>(6S)-NADPHX</name>
        <dbReference type="ChEBI" id="CHEBI:64076"/>
    </ligand>
</feature>
<keyword evidence="7 17" id="KW-0067">ATP-binding</keyword>
<feature type="binding site" evidence="18">
    <location>
        <position position="125"/>
    </location>
    <ligand>
        <name>K(+)</name>
        <dbReference type="ChEBI" id="CHEBI:29103"/>
    </ligand>
</feature>
<feature type="binding site" evidence="17">
    <location>
        <position position="435"/>
    </location>
    <ligand>
        <name>(6S)-NADPHX</name>
        <dbReference type="ChEBI" id="CHEBI:64076"/>
    </ligand>
</feature>
<feature type="domain" description="YjeF C-terminal" evidence="20">
    <location>
        <begin position="228"/>
        <end position="493"/>
    </location>
</feature>
<evidence type="ECO:0000256" key="4">
    <source>
        <dbReference type="ARBA" id="ARBA00009524"/>
    </source>
</evidence>
<evidence type="ECO:0000256" key="10">
    <source>
        <dbReference type="ARBA" id="ARBA00023027"/>
    </source>
</evidence>
<comment type="function">
    <text evidence="14 19">Bifunctional enzyme that catalyzes the epimerization of the S- and R-forms of NAD(P)HX and the dehydration of the S-form of NAD(P)HX at the expense of ADP, which is converted to AMP. This allows the repair of both epimers of NAD(P)HX, a damaged form of NAD(P)H that is a result of enzymatic or heat-dependent hydration.</text>
</comment>
<comment type="cofactor">
    <cofactor evidence="17">
        <name>Mg(2+)</name>
        <dbReference type="ChEBI" id="CHEBI:18420"/>
    </cofactor>
</comment>
<feature type="binding site" evidence="17">
    <location>
        <begin position="407"/>
        <end position="411"/>
    </location>
    <ligand>
        <name>AMP</name>
        <dbReference type="ChEBI" id="CHEBI:456215"/>
    </ligand>
</feature>
<dbReference type="GO" id="GO:0046872">
    <property type="term" value="F:metal ion binding"/>
    <property type="evidence" value="ECO:0007669"/>
    <property type="project" value="UniProtKB-UniRule"/>
</dbReference>
<dbReference type="InterPro" id="IPR029056">
    <property type="entry name" value="Ribokinase-like"/>
</dbReference>
<feature type="binding site" evidence="18">
    <location>
        <begin position="62"/>
        <end position="66"/>
    </location>
    <ligand>
        <name>(6S)-NADPHX</name>
        <dbReference type="ChEBI" id="CHEBI:64076"/>
    </ligand>
</feature>
<keyword evidence="5 18" id="KW-0479">Metal-binding</keyword>
<evidence type="ECO:0000313" key="22">
    <source>
        <dbReference type="EMBL" id="PPE72625.1"/>
    </source>
</evidence>
<dbReference type="PANTHER" id="PTHR12592">
    <property type="entry name" value="ATP-DEPENDENT (S)-NAD(P)H-HYDRATE DEHYDRATASE FAMILY MEMBER"/>
    <property type="match status" value="1"/>
</dbReference>
<dbReference type="HAMAP" id="MF_01966">
    <property type="entry name" value="NADHX_epimerase"/>
    <property type="match status" value="1"/>
</dbReference>
<evidence type="ECO:0000256" key="18">
    <source>
        <dbReference type="HAMAP-Rule" id="MF_01966"/>
    </source>
</evidence>
<dbReference type="InterPro" id="IPR030677">
    <property type="entry name" value="Nnr"/>
</dbReference>
<dbReference type="RefSeq" id="WP_104231711.1">
    <property type="nucleotide sequence ID" value="NZ_PSNW01000011.1"/>
</dbReference>
<evidence type="ECO:0000256" key="5">
    <source>
        <dbReference type="ARBA" id="ARBA00022723"/>
    </source>
</evidence>
<dbReference type="EC" id="5.1.99.6" evidence="19"/>
<feature type="binding site" evidence="17">
    <location>
        <position position="263"/>
    </location>
    <ligand>
        <name>(6S)-NADPHX</name>
        <dbReference type="ChEBI" id="CHEBI:64076"/>
    </ligand>
</feature>
<dbReference type="InterPro" id="IPR000631">
    <property type="entry name" value="CARKD"/>
</dbReference>
<comment type="catalytic activity">
    <reaction evidence="15 17 19">
        <text>(6S)-NADHX + ADP = AMP + phosphate + NADH + H(+)</text>
        <dbReference type="Rhea" id="RHEA:32223"/>
        <dbReference type="ChEBI" id="CHEBI:15378"/>
        <dbReference type="ChEBI" id="CHEBI:43474"/>
        <dbReference type="ChEBI" id="CHEBI:57945"/>
        <dbReference type="ChEBI" id="CHEBI:64074"/>
        <dbReference type="ChEBI" id="CHEBI:456215"/>
        <dbReference type="ChEBI" id="CHEBI:456216"/>
        <dbReference type="EC" id="4.2.1.136"/>
    </reaction>
</comment>
<evidence type="ECO:0000256" key="1">
    <source>
        <dbReference type="ARBA" id="ARBA00000013"/>
    </source>
</evidence>
<feature type="binding site" evidence="18">
    <location>
        <position position="161"/>
    </location>
    <ligand>
        <name>(6S)-NADPHX</name>
        <dbReference type="ChEBI" id="CHEBI:64076"/>
    </ligand>
</feature>
<feature type="domain" description="YjeF N-terminal" evidence="21">
    <location>
        <begin position="14"/>
        <end position="218"/>
    </location>
</feature>
<dbReference type="InterPro" id="IPR004443">
    <property type="entry name" value="YjeF_N_dom"/>
</dbReference>
<dbReference type="PROSITE" id="PS01050">
    <property type="entry name" value="YJEF_C_2"/>
    <property type="match status" value="1"/>
</dbReference>
<dbReference type="GO" id="GO:0052856">
    <property type="term" value="F:NAD(P)HX epimerase activity"/>
    <property type="evidence" value="ECO:0007669"/>
    <property type="project" value="UniProtKB-UniRule"/>
</dbReference>
<dbReference type="SUPFAM" id="SSF53613">
    <property type="entry name" value="Ribokinase-like"/>
    <property type="match status" value="1"/>
</dbReference>
<dbReference type="OrthoDB" id="9806925at2"/>
<evidence type="ECO:0000256" key="14">
    <source>
        <dbReference type="ARBA" id="ARBA00025153"/>
    </source>
</evidence>
<dbReference type="GO" id="GO:0052855">
    <property type="term" value="F:ADP-dependent NAD(P)H-hydrate dehydratase activity"/>
    <property type="evidence" value="ECO:0007669"/>
    <property type="project" value="UniProtKB-UniRule"/>
</dbReference>
<comment type="catalytic activity">
    <reaction evidence="1 18 19">
        <text>(6R)-NADHX = (6S)-NADHX</text>
        <dbReference type="Rhea" id="RHEA:32215"/>
        <dbReference type="ChEBI" id="CHEBI:64074"/>
        <dbReference type="ChEBI" id="CHEBI:64075"/>
        <dbReference type="EC" id="5.1.99.6"/>
    </reaction>
</comment>
<protein>
    <recommendedName>
        <fullName evidence="19">Bifunctional NAD(P)H-hydrate repair enzyme</fullName>
    </recommendedName>
    <alternativeName>
        <fullName evidence="19">Nicotinamide nucleotide repair protein</fullName>
    </alternativeName>
    <domain>
        <recommendedName>
            <fullName evidence="19">ADP-dependent (S)-NAD(P)H-hydrate dehydratase</fullName>
            <ecNumber evidence="19">4.2.1.136</ecNumber>
        </recommendedName>
        <alternativeName>
            <fullName evidence="19">ADP-dependent NAD(P)HX dehydratase</fullName>
        </alternativeName>
    </domain>
    <domain>
        <recommendedName>
            <fullName evidence="19">NAD(P)H-hydrate epimerase</fullName>
            <ecNumber evidence="19">5.1.99.6</ecNumber>
        </recommendedName>
    </domain>
</protein>
<comment type="function">
    <text evidence="17">Catalyzes the dehydration of the S-form of NAD(P)HX at the expense of ADP, which is converted to AMP. Together with NAD(P)HX epimerase, which catalyzes the epimerization of the S- and R-forms, the enzyme allows the repair of both epimers of NAD(P)HX, a damaged form of NAD(P)H that is a result of enzymatic or heat-dependent hydration.</text>
</comment>
<evidence type="ECO:0000313" key="23">
    <source>
        <dbReference type="Proteomes" id="UP000238220"/>
    </source>
</evidence>
<comment type="catalytic activity">
    <reaction evidence="2 18 19">
        <text>(6R)-NADPHX = (6S)-NADPHX</text>
        <dbReference type="Rhea" id="RHEA:32227"/>
        <dbReference type="ChEBI" id="CHEBI:64076"/>
        <dbReference type="ChEBI" id="CHEBI:64077"/>
        <dbReference type="EC" id="5.1.99.6"/>
    </reaction>
</comment>
<evidence type="ECO:0000256" key="12">
    <source>
        <dbReference type="ARBA" id="ARBA00023239"/>
    </source>
</evidence>
<evidence type="ECO:0000256" key="11">
    <source>
        <dbReference type="ARBA" id="ARBA00023235"/>
    </source>
</evidence>
<organism evidence="22 23">
    <name type="scientific">Solimonas fluminis</name>
    <dbReference type="NCBI Taxonomy" id="2086571"/>
    <lineage>
        <taxon>Bacteria</taxon>
        <taxon>Pseudomonadati</taxon>
        <taxon>Pseudomonadota</taxon>
        <taxon>Gammaproteobacteria</taxon>
        <taxon>Nevskiales</taxon>
        <taxon>Nevskiaceae</taxon>
        <taxon>Solimonas</taxon>
    </lineage>
</organism>
<dbReference type="SUPFAM" id="SSF64153">
    <property type="entry name" value="YjeF N-terminal domain-like"/>
    <property type="match status" value="1"/>
</dbReference>
<keyword evidence="12 17" id="KW-0456">Lyase</keyword>
<comment type="cofactor">
    <cofactor evidence="18 19">
        <name>K(+)</name>
        <dbReference type="ChEBI" id="CHEBI:29103"/>
    </cofactor>
    <text evidence="18 19">Binds 1 potassium ion per subunit.</text>
</comment>
<evidence type="ECO:0000259" key="21">
    <source>
        <dbReference type="PROSITE" id="PS51385"/>
    </source>
</evidence>
<dbReference type="GO" id="GO:0110051">
    <property type="term" value="P:metabolite repair"/>
    <property type="evidence" value="ECO:0007669"/>
    <property type="project" value="TreeGrafter"/>
</dbReference>
<accession>A0A2S5TCB8</accession>
<keyword evidence="8 17" id="KW-0521">NADP</keyword>
<keyword evidence="9 18" id="KW-0630">Potassium</keyword>
<evidence type="ECO:0000256" key="3">
    <source>
        <dbReference type="ARBA" id="ARBA00006001"/>
    </source>
</evidence>
<dbReference type="Gene3D" id="3.40.50.10260">
    <property type="entry name" value="YjeF N-terminal domain"/>
    <property type="match status" value="1"/>
</dbReference>
<dbReference type="PIRSF" id="PIRSF017184">
    <property type="entry name" value="Nnr"/>
    <property type="match status" value="1"/>
</dbReference>
<evidence type="ECO:0000256" key="16">
    <source>
        <dbReference type="ARBA" id="ARBA00049209"/>
    </source>
</evidence>
<dbReference type="PROSITE" id="PS01049">
    <property type="entry name" value="YJEF_C_1"/>
    <property type="match status" value="1"/>
</dbReference>
<name>A0A2S5TCB8_9GAMM</name>
<comment type="subunit">
    <text evidence="17">Homotetramer.</text>
</comment>
<evidence type="ECO:0000256" key="7">
    <source>
        <dbReference type="ARBA" id="ARBA00022840"/>
    </source>
</evidence>
<dbReference type="NCBIfam" id="TIGR00197">
    <property type="entry name" value="yjeF_nterm"/>
    <property type="match status" value="1"/>
</dbReference>
<comment type="similarity">
    <text evidence="17">Belongs to the NnrD/CARKD family.</text>
</comment>
<dbReference type="AlphaFoldDB" id="A0A2S5TCB8"/>
<dbReference type="Proteomes" id="UP000238220">
    <property type="component" value="Unassembled WGS sequence"/>
</dbReference>
<feature type="binding site" evidence="18">
    <location>
        <position position="164"/>
    </location>
    <ligand>
        <name>K(+)</name>
        <dbReference type="ChEBI" id="CHEBI:29103"/>
    </ligand>
</feature>
<dbReference type="Gene3D" id="3.40.1190.20">
    <property type="match status" value="1"/>
</dbReference>
<dbReference type="InterPro" id="IPR017953">
    <property type="entry name" value="Carbohydrate_kinase_pred_CS"/>
</dbReference>
<dbReference type="PANTHER" id="PTHR12592:SF0">
    <property type="entry name" value="ATP-DEPENDENT (S)-NAD(P)H-HYDRATE DEHYDRATASE"/>
    <property type="match status" value="1"/>
</dbReference>
<reference evidence="22 23" key="1">
    <citation type="submission" date="2018-02" db="EMBL/GenBank/DDBJ databases">
        <title>Genome sequencing of Solimonas sp. HR-BB.</title>
        <authorList>
            <person name="Lee Y."/>
            <person name="Jeon C.O."/>
        </authorList>
    </citation>
    <scope>NUCLEOTIDE SEQUENCE [LARGE SCALE GENOMIC DNA]</scope>
    <source>
        <strain evidence="22 23">HR-BB</strain>
    </source>
</reference>
<dbReference type="NCBIfam" id="TIGR00196">
    <property type="entry name" value="yjeF_cterm"/>
    <property type="match status" value="1"/>
</dbReference>
<evidence type="ECO:0000256" key="13">
    <source>
        <dbReference type="ARBA" id="ARBA00023268"/>
    </source>
</evidence>
<feature type="binding site" evidence="17">
    <location>
        <position position="370"/>
    </location>
    <ligand>
        <name>(6S)-NADPHX</name>
        <dbReference type="ChEBI" id="CHEBI:64076"/>
    </ligand>
</feature>
<feature type="binding site" evidence="17">
    <location>
        <position position="434"/>
    </location>
    <ligand>
        <name>AMP</name>
        <dbReference type="ChEBI" id="CHEBI:456215"/>
    </ligand>
</feature>
<dbReference type="PROSITE" id="PS51383">
    <property type="entry name" value="YJEF_C_3"/>
    <property type="match status" value="1"/>
</dbReference>
<dbReference type="EMBL" id="PSNW01000011">
    <property type="protein sequence ID" value="PPE72625.1"/>
    <property type="molecule type" value="Genomic_DNA"/>
</dbReference>
<feature type="binding site" evidence="18">
    <location>
        <position position="63"/>
    </location>
    <ligand>
        <name>K(+)</name>
        <dbReference type="ChEBI" id="CHEBI:29103"/>
    </ligand>
</feature>
<comment type="similarity">
    <text evidence="3 19">In the N-terminal section; belongs to the NnrE/AIBP family.</text>
</comment>
<feature type="binding site" evidence="18">
    <location>
        <begin position="129"/>
        <end position="135"/>
    </location>
    <ligand>
        <name>(6S)-NADPHX</name>
        <dbReference type="ChEBI" id="CHEBI:64076"/>
    </ligand>
</feature>
<comment type="caution">
    <text evidence="22">The sequence shown here is derived from an EMBL/GenBank/DDBJ whole genome shotgun (WGS) entry which is preliminary data.</text>
</comment>
<comment type="similarity">
    <text evidence="18">Belongs to the NnrE/AIBP family.</text>
</comment>
<evidence type="ECO:0000256" key="9">
    <source>
        <dbReference type="ARBA" id="ARBA00022958"/>
    </source>
</evidence>
<evidence type="ECO:0000256" key="6">
    <source>
        <dbReference type="ARBA" id="ARBA00022741"/>
    </source>
</evidence>
<keyword evidence="10 17" id="KW-0520">NAD</keyword>
<comment type="caution">
    <text evidence="18">Lacks conserved residue(s) required for the propagation of feature annotation.</text>
</comment>
<dbReference type="GO" id="GO:0046496">
    <property type="term" value="P:nicotinamide nucleotide metabolic process"/>
    <property type="evidence" value="ECO:0007669"/>
    <property type="project" value="UniProtKB-UniRule"/>
</dbReference>
<dbReference type="HAMAP" id="MF_01965">
    <property type="entry name" value="NADHX_dehydratase"/>
    <property type="match status" value="1"/>
</dbReference>
<proteinExistence type="inferred from homology"/>
<dbReference type="GO" id="GO:0005524">
    <property type="term" value="F:ATP binding"/>
    <property type="evidence" value="ECO:0007669"/>
    <property type="project" value="UniProtKB-UniRule"/>
</dbReference>
<dbReference type="Pfam" id="PF03853">
    <property type="entry name" value="YjeF_N"/>
    <property type="match status" value="1"/>
</dbReference>
<dbReference type="Pfam" id="PF01256">
    <property type="entry name" value="Carb_kinase"/>
    <property type="match status" value="1"/>
</dbReference>
<comment type="similarity">
    <text evidence="4 19">In the C-terminal section; belongs to the NnrD/CARKD family.</text>
</comment>
<gene>
    <name evidence="17" type="primary">nnrD</name>
    <name evidence="18" type="synonym">nnrE</name>
    <name evidence="22" type="ORF">C3942_17775</name>
</gene>
<evidence type="ECO:0000256" key="8">
    <source>
        <dbReference type="ARBA" id="ARBA00022857"/>
    </source>
</evidence>